<accession>A0A7Y9KVI9</accession>
<feature type="chain" id="PRO_5038984339" description="Lipoprotein" evidence="2">
    <location>
        <begin position="26"/>
        <end position="176"/>
    </location>
</feature>
<evidence type="ECO:0000313" key="4">
    <source>
        <dbReference type="Proteomes" id="UP000530403"/>
    </source>
</evidence>
<organism evidence="3 4">
    <name type="scientific">Streptomyces fulvorobeus</name>
    <dbReference type="NCBI Taxonomy" id="284028"/>
    <lineage>
        <taxon>Bacteria</taxon>
        <taxon>Bacillati</taxon>
        <taxon>Actinomycetota</taxon>
        <taxon>Actinomycetes</taxon>
        <taxon>Kitasatosporales</taxon>
        <taxon>Streptomycetaceae</taxon>
        <taxon>Streptomyces</taxon>
    </lineage>
</organism>
<dbReference type="PROSITE" id="PS51257">
    <property type="entry name" value="PROKAR_LIPOPROTEIN"/>
    <property type="match status" value="1"/>
</dbReference>
<evidence type="ECO:0000313" key="3">
    <source>
        <dbReference type="EMBL" id="NYE43256.1"/>
    </source>
</evidence>
<dbReference type="AlphaFoldDB" id="A0A7Y9KVI9"/>
<evidence type="ECO:0008006" key="5">
    <source>
        <dbReference type="Google" id="ProtNLM"/>
    </source>
</evidence>
<dbReference type="Proteomes" id="UP000530403">
    <property type="component" value="Unassembled WGS sequence"/>
</dbReference>
<dbReference type="RefSeq" id="WP_179764217.1">
    <property type="nucleotide sequence ID" value="NZ_BAAAUE010000009.1"/>
</dbReference>
<sequence length="176" mass="17599">MRRTGTTRRAALAATGALSMGAVLAGCDDGPQAPGRTSRAGSRAGAQATDARAQRTLRRGATRVSATLLAQYDQVAAAHPATAAALAPLRSAVRMHTTALSKGAGRAAPVAPAAAPAVDAKAALRELASAARRSADAHTTALLEAEPEFARLLASVAAAGAVHAYLLTELAKDTAS</sequence>
<name>A0A7Y9KVI9_9ACTN</name>
<dbReference type="EMBL" id="JACCCF010000001">
    <property type="protein sequence ID" value="NYE43256.1"/>
    <property type="molecule type" value="Genomic_DNA"/>
</dbReference>
<evidence type="ECO:0000256" key="2">
    <source>
        <dbReference type="SAM" id="SignalP"/>
    </source>
</evidence>
<evidence type="ECO:0000256" key="1">
    <source>
        <dbReference type="SAM" id="MobiDB-lite"/>
    </source>
</evidence>
<feature type="region of interest" description="Disordered" evidence="1">
    <location>
        <begin position="29"/>
        <end position="51"/>
    </location>
</feature>
<dbReference type="PROSITE" id="PS51318">
    <property type="entry name" value="TAT"/>
    <property type="match status" value="1"/>
</dbReference>
<keyword evidence="2" id="KW-0732">Signal</keyword>
<proteinExistence type="predicted"/>
<gene>
    <name evidence="3" type="ORF">HEB29_004267</name>
</gene>
<comment type="caution">
    <text evidence="3">The sequence shown here is derived from an EMBL/GenBank/DDBJ whole genome shotgun (WGS) entry which is preliminary data.</text>
</comment>
<reference evidence="3 4" key="1">
    <citation type="submission" date="2020-07" db="EMBL/GenBank/DDBJ databases">
        <title>Sequencing the genomes of 1000 actinobacteria strains.</title>
        <authorList>
            <person name="Klenk H.-P."/>
        </authorList>
    </citation>
    <scope>NUCLEOTIDE SEQUENCE [LARGE SCALE GENOMIC DNA]</scope>
    <source>
        <strain evidence="3 4">DSM 41455</strain>
    </source>
</reference>
<dbReference type="InterPro" id="IPR006311">
    <property type="entry name" value="TAT_signal"/>
</dbReference>
<protein>
    <recommendedName>
        <fullName evidence="5">Lipoprotein</fullName>
    </recommendedName>
</protein>
<feature type="signal peptide" evidence="2">
    <location>
        <begin position="1"/>
        <end position="25"/>
    </location>
</feature>